<dbReference type="GO" id="GO:0044550">
    <property type="term" value="P:secondary metabolite biosynthetic process"/>
    <property type="evidence" value="ECO:0007669"/>
    <property type="project" value="TreeGrafter"/>
</dbReference>
<reference evidence="3" key="2">
    <citation type="submission" date="2019-10" db="EMBL/GenBank/DDBJ databases">
        <authorList>
            <consortium name="NCBI Genome Project"/>
        </authorList>
    </citation>
    <scope>NUCLEOTIDE SEQUENCE</scope>
    <source>
        <strain evidence="3">NI907</strain>
    </source>
</reference>
<evidence type="ECO:0000256" key="1">
    <source>
        <dbReference type="ARBA" id="ARBA00022598"/>
    </source>
</evidence>
<protein>
    <submittedName>
        <fullName evidence="3">Uncharacterized protein</fullName>
    </submittedName>
</protein>
<dbReference type="GO" id="GO:0043041">
    <property type="term" value="P:amino acid activation for nonribosomal peptide biosynthetic process"/>
    <property type="evidence" value="ECO:0007669"/>
    <property type="project" value="TreeGrafter"/>
</dbReference>
<dbReference type="PANTHER" id="PTHR45527:SF16">
    <property type="entry name" value="NONRIBOSOMAL PEPTIDE SYNTHASE ATNA-RELATED"/>
    <property type="match status" value="1"/>
</dbReference>
<keyword evidence="2" id="KW-1185">Reference proteome</keyword>
<name>A0A6P8AWI3_PYRGI</name>
<dbReference type="GO" id="GO:0016874">
    <property type="term" value="F:ligase activity"/>
    <property type="evidence" value="ECO:0007669"/>
    <property type="project" value="UniProtKB-KW"/>
</dbReference>
<dbReference type="InterPro" id="IPR023213">
    <property type="entry name" value="CAT-like_dom_sf"/>
</dbReference>
<gene>
    <name evidence="3" type="ORF">PgNI_08719</name>
</gene>
<reference evidence="3" key="3">
    <citation type="submission" date="2025-08" db="UniProtKB">
        <authorList>
            <consortium name="RefSeq"/>
        </authorList>
    </citation>
    <scope>IDENTIFICATION</scope>
    <source>
        <strain evidence="3">NI907</strain>
    </source>
</reference>
<keyword evidence="1" id="KW-0436">Ligase</keyword>
<reference evidence="2 3" key="1">
    <citation type="journal article" date="2019" name="Mol. Biol. Evol.">
        <title>Blast fungal genomes show frequent chromosomal changes, gene gains and losses, and effector gene turnover.</title>
        <authorList>
            <person name="Gomez Luciano L.B."/>
            <person name="Jason Tsai I."/>
            <person name="Chuma I."/>
            <person name="Tosa Y."/>
            <person name="Chen Y.H."/>
            <person name="Li J.Y."/>
            <person name="Li M.Y."/>
            <person name="Jade Lu M.Y."/>
            <person name="Nakayashiki H."/>
            <person name="Li W.H."/>
        </authorList>
    </citation>
    <scope>NUCLEOTIDE SEQUENCE [LARGE SCALE GENOMIC DNA]</scope>
    <source>
        <strain evidence="2 3">NI907</strain>
    </source>
</reference>
<dbReference type="Gene3D" id="3.30.559.10">
    <property type="entry name" value="Chloramphenicol acetyltransferase-like domain"/>
    <property type="match status" value="1"/>
</dbReference>
<dbReference type="SUPFAM" id="SSF52777">
    <property type="entry name" value="CoA-dependent acyltransferases"/>
    <property type="match status" value="1"/>
</dbReference>
<accession>A0A6P8AWI3</accession>
<evidence type="ECO:0000313" key="3">
    <source>
        <dbReference type="RefSeq" id="XP_030979229.1"/>
    </source>
</evidence>
<sequence length="122" mass="13326">MPHPSTVGPPPPAFALLGQAEQDWGKGRGHVARACNVDQDTISDVYPCTPLQEGLMSLASKDKGDYIMEGTIELASDICMVRFRAAWEAMAEGLEVLRTRIVYPAATNNQSIIDRLYNPHLG</sequence>
<proteinExistence type="predicted"/>
<evidence type="ECO:0000313" key="2">
    <source>
        <dbReference type="Proteomes" id="UP000515153"/>
    </source>
</evidence>
<dbReference type="AlphaFoldDB" id="A0A6P8AWI3"/>
<dbReference type="PANTHER" id="PTHR45527">
    <property type="entry name" value="NONRIBOSOMAL PEPTIDE SYNTHETASE"/>
    <property type="match status" value="1"/>
</dbReference>
<dbReference type="RefSeq" id="XP_030979229.1">
    <property type="nucleotide sequence ID" value="XM_031128712.1"/>
</dbReference>
<dbReference type="KEGG" id="pgri:PgNI_08719"/>
<organism evidence="2 3">
    <name type="scientific">Pyricularia grisea</name>
    <name type="common">Crabgrass-specific blast fungus</name>
    <name type="synonym">Magnaporthe grisea</name>
    <dbReference type="NCBI Taxonomy" id="148305"/>
    <lineage>
        <taxon>Eukaryota</taxon>
        <taxon>Fungi</taxon>
        <taxon>Dikarya</taxon>
        <taxon>Ascomycota</taxon>
        <taxon>Pezizomycotina</taxon>
        <taxon>Sordariomycetes</taxon>
        <taxon>Sordariomycetidae</taxon>
        <taxon>Magnaporthales</taxon>
        <taxon>Pyriculariaceae</taxon>
        <taxon>Pyricularia</taxon>
    </lineage>
</organism>
<dbReference type="Proteomes" id="UP000515153">
    <property type="component" value="Chromosome V"/>
</dbReference>
<dbReference type="GO" id="GO:0005737">
    <property type="term" value="C:cytoplasm"/>
    <property type="evidence" value="ECO:0007669"/>
    <property type="project" value="TreeGrafter"/>
</dbReference>
<dbReference type="GeneID" id="41963620"/>
<dbReference type="GO" id="GO:0031177">
    <property type="term" value="F:phosphopantetheine binding"/>
    <property type="evidence" value="ECO:0007669"/>
    <property type="project" value="TreeGrafter"/>
</dbReference>